<dbReference type="InterPro" id="IPR020841">
    <property type="entry name" value="PKS_Beta-ketoAc_synthase_dom"/>
</dbReference>
<keyword evidence="3" id="KW-0596">Phosphopantetheine</keyword>
<dbReference type="InterPro" id="IPR014030">
    <property type="entry name" value="Ketoacyl_synth_N"/>
</dbReference>
<evidence type="ECO:0000256" key="17">
    <source>
        <dbReference type="PROSITE-ProRule" id="PRU01363"/>
    </source>
</evidence>
<keyword evidence="11" id="KW-0520">NAD</keyword>
<evidence type="ECO:0000256" key="6">
    <source>
        <dbReference type="ARBA" id="ARBA00022679"/>
    </source>
</evidence>
<dbReference type="InterPro" id="IPR049391">
    <property type="entry name" value="FAS_pseudo-KR"/>
</dbReference>
<evidence type="ECO:0000256" key="11">
    <source>
        <dbReference type="ARBA" id="ARBA00023027"/>
    </source>
</evidence>
<feature type="active site" description="Proton donor; for dehydratase activity" evidence="17">
    <location>
        <position position="974"/>
    </location>
</feature>
<dbReference type="UniPathway" id="UPA00094"/>
<dbReference type="Gene3D" id="3.40.50.720">
    <property type="entry name" value="NAD(P)-binding Rossmann-like Domain"/>
    <property type="match status" value="2"/>
</dbReference>
<dbReference type="SUPFAM" id="SSF47336">
    <property type="entry name" value="ACP-like"/>
    <property type="match status" value="1"/>
</dbReference>
<dbReference type="GO" id="GO:0004312">
    <property type="term" value="F:fatty acid synthase activity"/>
    <property type="evidence" value="ECO:0007669"/>
    <property type="project" value="UniProtKB-EC"/>
</dbReference>
<dbReference type="SUPFAM" id="SSF51735">
    <property type="entry name" value="NAD(P)-binding Rossmann-fold domains"/>
    <property type="match status" value="2"/>
</dbReference>
<evidence type="ECO:0000256" key="5">
    <source>
        <dbReference type="ARBA" id="ARBA00022553"/>
    </source>
</evidence>
<dbReference type="InterPro" id="IPR016039">
    <property type="entry name" value="Thiolase-like"/>
</dbReference>
<dbReference type="InterPro" id="IPR016035">
    <property type="entry name" value="Acyl_Trfase/lysoPLipase"/>
</dbReference>
<dbReference type="InterPro" id="IPR049900">
    <property type="entry name" value="PKS_mFAS_DH"/>
</dbReference>
<dbReference type="CDD" id="cd00833">
    <property type="entry name" value="PKS"/>
    <property type="match status" value="1"/>
</dbReference>
<dbReference type="InterPro" id="IPR014031">
    <property type="entry name" value="Ketoacyl_synth_C"/>
</dbReference>
<gene>
    <name evidence="22" type="ORF">ONB1V03_LOCUS1318</name>
</gene>
<dbReference type="InterPro" id="IPR016036">
    <property type="entry name" value="Malonyl_transacylase_ACP-bd"/>
</dbReference>
<feature type="non-terminal residue" evidence="22">
    <location>
        <position position="1"/>
    </location>
</feature>
<dbReference type="GO" id="GO:0016491">
    <property type="term" value="F:oxidoreductase activity"/>
    <property type="evidence" value="ECO:0007669"/>
    <property type="project" value="UniProtKB-KW"/>
</dbReference>
<feature type="domain" description="Carrier" evidence="19">
    <location>
        <begin position="2102"/>
        <end position="2189"/>
    </location>
</feature>
<feature type="region of interest" description="N-terminal hotdog fold" evidence="17">
    <location>
        <begin position="778"/>
        <end position="909"/>
    </location>
</feature>
<keyword evidence="4" id="KW-0444">Lipid biosynthesis</keyword>
<dbReference type="InterPro" id="IPR032821">
    <property type="entry name" value="PKS_assoc"/>
</dbReference>
<feature type="region of interest" description="C-terminal hotdog fold" evidence="17">
    <location>
        <begin position="922"/>
        <end position="1062"/>
    </location>
</feature>
<dbReference type="SUPFAM" id="SSF53474">
    <property type="entry name" value="alpha/beta-Hydrolases"/>
    <property type="match status" value="1"/>
</dbReference>
<dbReference type="Pfam" id="PF13602">
    <property type="entry name" value="ADH_zinc_N_2"/>
    <property type="match status" value="1"/>
</dbReference>
<dbReference type="SUPFAM" id="SSF52151">
    <property type="entry name" value="FabD/lysophospholipase-like"/>
    <property type="match status" value="1"/>
</dbReference>
<evidence type="ECO:0000259" key="19">
    <source>
        <dbReference type="PROSITE" id="PS50075"/>
    </source>
</evidence>
<evidence type="ECO:0000256" key="9">
    <source>
        <dbReference type="ARBA" id="ARBA00022857"/>
    </source>
</evidence>
<dbReference type="InterPro" id="IPR014043">
    <property type="entry name" value="Acyl_transferase_dom"/>
</dbReference>
<dbReference type="GO" id="GO:0006633">
    <property type="term" value="P:fatty acid biosynthetic process"/>
    <property type="evidence" value="ECO:0007669"/>
    <property type="project" value="UniProtKB-UniPathway"/>
</dbReference>
<dbReference type="Proteomes" id="UP000728032">
    <property type="component" value="Unassembled WGS sequence"/>
</dbReference>
<evidence type="ECO:0000256" key="4">
    <source>
        <dbReference type="ARBA" id="ARBA00022516"/>
    </source>
</evidence>
<dbReference type="PANTHER" id="PTHR43775:SF7">
    <property type="entry name" value="FATTY ACID SYNTHASE"/>
    <property type="match status" value="1"/>
</dbReference>
<dbReference type="OrthoDB" id="6480400at2759"/>
<accession>A0A7R9LAY8</accession>
<feature type="coiled-coil region" evidence="18">
    <location>
        <begin position="1167"/>
        <end position="1194"/>
    </location>
</feature>
<dbReference type="Gene3D" id="3.40.50.1820">
    <property type="entry name" value="alpha/beta hydrolase"/>
    <property type="match status" value="1"/>
</dbReference>
<dbReference type="InterPro" id="IPR029063">
    <property type="entry name" value="SAM-dependent_MTases_sf"/>
</dbReference>
<evidence type="ECO:0000256" key="18">
    <source>
        <dbReference type="SAM" id="Coils"/>
    </source>
</evidence>
<dbReference type="InterPro" id="IPR050091">
    <property type="entry name" value="PKS_NRPS_Biosynth_Enz"/>
</dbReference>
<dbReference type="SMART" id="SM00827">
    <property type="entry name" value="PKS_AT"/>
    <property type="match status" value="1"/>
</dbReference>
<keyword evidence="9" id="KW-0521">NADP</keyword>
<dbReference type="InterPro" id="IPR001227">
    <property type="entry name" value="Ac_transferase_dom_sf"/>
</dbReference>
<evidence type="ECO:0000256" key="3">
    <source>
        <dbReference type="ARBA" id="ARBA00022450"/>
    </source>
</evidence>
<evidence type="ECO:0000256" key="13">
    <source>
        <dbReference type="ARBA" id="ARBA00023160"/>
    </source>
</evidence>
<feature type="domain" description="Ketosynthase family 3 (KS3)" evidence="20">
    <location>
        <begin position="1"/>
        <end position="328"/>
    </location>
</feature>
<dbReference type="InterPro" id="IPR018201">
    <property type="entry name" value="Ketoacyl_synth_AS"/>
</dbReference>
<dbReference type="SMART" id="SM00822">
    <property type="entry name" value="PKS_KR"/>
    <property type="match status" value="1"/>
</dbReference>
<organism evidence="22">
    <name type="scientific">Oppiella nova</name>
    <dbReference type="NCBI Taxonomy" id="334625"/>
    <lineage>
        <taxon>Eukaryota</taxon>
        <taxon>Metazoa</taxon>
        <taxon>Ecdysozoa</taxon>
        <taxon>Arthropoda</taxon>
        <taxon>Chelicerata</taxon>
        <taxon>Arachnida</taxon>
        <taxon>Acari</taxon>
        <taxon>Acariformes</taxon>
        <taxon>Sarcoptiformes</taxon>
        <taxon>Oribatida</taxon>
        <taxon>Brachypylina</taxon>
        <taxon>Oppioidea</taxon>
        <taxon>Oppiidae</taxon>
        <taxon>Oppiella</taxon>
    </lineage>
</organism>
<dbReference type="EMBL" id="OC915036">
    <property type="protein sequence ID" value="CAD7638279.1"/>
    <property type="molecule type" value="Genomic_DNA"/>
</dbReference>
<dbReference type="Gene3D" id="3.40.366.10">
    <property type="entry name" value="Malonyl-Coenzyme A Acyl Carrier Protein, domain 2"/>
    <property type="match status" value="1"/>
</dbReference>
<evidence type="ECO:0000256" key="15">
    <source>
        <dbReference type="ARBA" id="ARBA00023315"/>
    </source>
</evidence>
<keyword evidence="18" id="KW-0175">Coiled coil</keyword>
<keyword evidence="14" id="KW-0511">Multifunctional enzyme</keyword>
<dbReference type="Gene3D" id="3.30.70.3290">
    <property type="match status" value="1"/>
</dbReference>
<dbReference type="InterPro" id="IPR036736">
    <property type="entry name" value="ACP-like_sf"/>
</dbReference>
<keyword evidence="13" id="KW-0275">Fatty acid biosynthesis</keyword>
<dbReference type="GO" id="GO:0004315">
    <property type="term" value="F:3-oxoacyl-[acyl-carrier-protein] synthase activity"/>
    <property type="evidence" value="ECO:0007669"/>
    <property type="project" value="InterPro"/>
</dbReference>
<dbReference type="InterPro" id="IPR009081">
    <property type="entry name" value="PP-bd_ACP"/>
</dbReference>
<dbReference type="InterPro" id="IPR013968">
    <property type="entry name" value="PKS_KR"/>
</dbReference>
<dbReference type="PROSITE" id="PS50075">
    <property type="entry name" value="CARRIER"/>
    <property type="match status" value="1"/>
</dbReference>
<evidence type="ECO:0000256" key="10">
    <source>
        <dbReference type="ARBA" id="ARBA00023002"/>
    </source>
</evidence>
<dbReference type="InterPro" id="IPR036291">
    <property type="entry name" value="NAD(P)-bd_dom_sf"/>
</dbReference>
<evidence type="ECO:0000256" key="14">
    <source>
        <dbReference type="ARBA" id="ARBA00023268"/>
    </source>
</evidence>
<evidence type="ECO:0000256" key="16">
    <source>
        <dbReference type="ARBA" id="ARBA00044883"/>
    </source>
</evidence>
<dbReference type="InterPro" id="IPR049551">
    <property type="entry name" value="PKS_DH_C"/>
</dbReference>
<dbReference type="CDD" id="cd05195">
    <property type="entry name" value="enoyl_red"/>
    <property type="match status" value="1"/>
</dbReference>
<dbReference type="InterPro" id="IPR013149">
    <property type="entry name" value="ADH-like_C"/>
</dbReference>
<dbReference type="PROSITE" id="PS52019">
    <property type="entry name" value="PKS_MFAS_DH"/>
    <property type="match status" value="1"/>
</dbReference>
<name>A0A7R9LAY8_9ACAR</name>
<keyword evidence="7" id="KW-0378">Hydrolase</keyword>
<evidence type="ECO:0000256" key="1">
    <source>
        <dbReference type="ARBA" id="ARBA00012873"/>
    </source>
</evidence>
<dbReference type="Pfam" id="PF00698">
    <property type="entry name" value="Acyl_transf_1"/>
    <property type="match status" value="1"/>
</dbReference>
<evidence type="ECO:0000256" key="8">
    <source>
        <dbReference type="ARBA" id="ARBA00022832"/>
    </source>
</evidence>
<dbReference type="PROSITE" id="PS00606">
    <property type="entry name" value="KS3_1"/>
    <property type="match status" value="1"/>
</dbReference>
<keyword evidence="10" id="KW-0560">Oxidoreductase</keyword>
<evidence type="ECO:0000313" key="22">
    <source>
        <dbReference type="EMBL" id="CAD7638279.1"/>
    </source>
</evidence>
<dbReference type="Pfam" id="PF00107">
    <property type="entry name" value="ADH_zinc_N"/>
    <property type="match status" value="1"/>
</dbReference>
<dbReference type="InterPro" id="IPR029058">
    <property type="entry name" value="AB_hydrolase_fold"/>
</dbReference>
<dbReference type="Gene3D" id="3.10.129.110">
    <property type="entry name" value="Polyketide synthase dehydratase"/>
    <property type="match status" value="1"/>
</dbReference>
<dbReference type="SUPFAM" id="SSF50129">
    <property type="entry name" value="GroES-like"/>
    <property type="match status" value="1"/>
</dbReference>
<dbReference type="PROSITE" id="PS52004">
    <property type="entry name" value="KS3_2"/>
    <property type="match status" value="1"/>
</dbReference>
<dbReference type="SMART" id="SM00825">
    <property type="entry name" value="PKS_KS"/>
    <property type="match status" value="1"/>
</dbReference>
<evidence type="ECO:0000259" key="21">
    <source>
        <dbReference type="PROSITE" id="PS52019"/>
    </source>
</evidence>
<dbReference type="Gene3D" id="3.90.180.10">
    <property type="entry name" value="Medium-chain alcohol dehydrogenases, catalytic domain"/>
    <property type="match status" value="2"/>
</dbReference>
<keyword evidence="23" id="KW-1185">Reference proteome</keyword>
<dbReference type="SUPFAM" id="SSF53901">
    <property type="entry name" value="Thiolase-like"/>
    <property type="match status" value="2"/>
</dbReference>
<dbReference type="GO" id="GO:0016787">
    <property type="term" value="F:hydrolase activity"/>
    <property type="evidence" value="ECO:0007669"/>
    <property type="project" value="UniProtKB-KW"/>
</dbReference>
<keyword evidence="15" id="KW-0012">Acyltransferase</keyword>
<evidence type="ECO:0000256" key="12">
    <source>
        <dbReference type="ARBA" id="ARBA00023098"/>
    </source>
</evidence>
<feature type="domain" description="PKS/mFAS DH" evidence="21">
    <location>
        <begin position="778"/>
        <end position="1062"/>
    </location>
</feature>
<dbReference type="Pfam" id="PF08659">
    <property type="entry name" value="KR"/>
    <property type="match status" value="1"/>
</dbReference>
<dbReference type="Pfam" id="PF16197">
    <property type="entry name" value="KAsynt_C_assoc"/>
    <property type="match status" value="1"/>
</dbReference>
<keyword evidence="8" id="KW-0276">Fatty acid metabolism</keyword>
<keyword evidence="6" id="KW-0808">Transferase</keyword>
<dbReference type="Pfam" id="PF00109">
    <property type="entry name" value="ketoacyl-synt"/>
    <property type="match status" value="1"/>
</dbReference>
<dbReference type="SUPFAM" id="SSF55048">
    <property type="entry name" value="Probable ACP-binding domain of malonyl-CoA ACP transacylase"/>
    <property type="match status" value="1"/>
</dbReference>
<dbReference type="Pfam" id="PF02801">
    <property type="entry name" value="Ketoacyl-synt_C"/>
    <property type="match status" value="1"/>
</dbReference>
<dbReference type="Pfam" id="PF14765">
    <property type="entry name" value="PS-DH"/>
    <property type="match status" value="1"/>
</dbReference>
<feature type="active site" description="Proton acceptor; for dehydratase activity" evidence="17">
    <location>
        <position position="816"/>
    </location>
</feature>
<sequence length="2452" mass="278536">MRLIVWIGINPQTLRGSQTGVYIGYSTFGMPDGIPEEVQPDSQNSMTETLLWVPGNSKCLYANRISFVFDFKGPSMVTDTACSSSLVAFNLAINDLRLGKCDNAIVGGSQINLQPFTNHIFQTTRLNSFDGIPKVWDESADGFVRGETVACLFLQRKDNAKRIYATVLNSGVNIDGNKTMGMFFPSSEGQEELMIKTYKEANVDPLEVNYFEAHATGTKAGDPQEAKAIYNSYCKLPNRLGTLPIGLLKSNIGHTEGASGVCSVAKVMIAFENECIPRNLHLKKIKSTIADMCPPLVPVTENLKYTPGIAGVNNFGVGGVNAHTLLEPNYKLTDADSLKIADTIPRIVNICSRTQESLNKMFDFIEQNPHKITRDFLALIADTMKTKPSLNSAGFPYRGSLIIKKMMSADNQLEYKYSRQSALNMEKNVRPLWFLFPGLGGQWVGMAKALMPIKIFADKIEECHEILKCFGIDLKHLLLSDDKKSMSSMTNKFCATTALEIALFDVMKALDIIPDGIIGHSFGEIGCAYADGCLTTKEALFITYIRGAVTENDKKIPKGLMAVVAMSWTEAKKICPKNVSVVCNNSKETIVFSGLYKEMKELVDSLKKKGLFVRELDSQDIPYHSQYLQSSAKKMTDEIKKYVPNPRLRSKKWISTAILESDVKEELRYASAEYFVHNLISPVYFHNKIHQIPDNAIVVEIGPHALFAKIISQSLGSSTYLSLIKKDSNDTNLDNFLGSIAKLYELGLNPSIEELYPKVQWPVARSTQSVSSLMRWDHEKSYFVRKYPDFHFKGTAADMTETINLSRQFKVFLPDHRIDGNILFPATGYLMLAWRHLAAMKGRVWNQIPVVFEDIQFRRPVFLSDTDVTRLKVKLFEQTGDFLIMENNNTCCLGKIHCPDEEFLCNQDIAHELSNDMSFEKEITLTTNDIYKDLRAVGYDYGPKFRGLKHIKTDNFDTIRGSVEWDGNWITFMDTLFQTMAVAMPFRRLMVPVMVKRLKCDPKVLYESVIHNKVVINEDKAFDEEKAINDVVNREPKSEDFDKDLENILELDNNKYLEGVIGSRFHVYKSILPFHVDMKSRMIVTNGVEIEDLMALPIPRKTNVQDLKLESYQFIANVNENCMEETDREYLFDYLKKALEVLDIKGKVNENSTKLSSEEIESRLKDIKDNEIMLKTLDKLLKSLNEENHNFDKMSITKMLTDLQMQPEFDMSLDVINEVSKNEHLIRSLLDIVSENNVPKKEIKVLEINLTNSLMAKEVDNHLATSHIYPIDVNYTIAVKSTEGIKDDYKNKSFKLIEWNHKTSSFPSDISQTDLIVMNDSTDLRDVELDLYLQEVYDNIISKGFLLSVFRYRNTAPELALNAMNGHKNLENHELEKRIFDFMTKAKKIGFQEIGQKCDSIGSLAVLFRKVDFKPLLPLKDNIIDINMNCMKWLDCLKEKMCENKTDDNIWLIANDSAINGIIGLINCLRLEPGGERIRCIFDCNLIKLAVDFTTKPLSDILTNDLAINVLRNGKIGTYRHLTLSKNHDKIKTNEYFLNVGQHRDISNLQWYDSKNIIPTKEFYDLCNERKHKISCQVYSSGLNFRDVMLATGRLMSGPESLFTDCVLGFEFAGRRADTGERVCGFDMSRCFATSIDANEDLITKIPENWSMDDVITILSTYSTVWYGLIERAQLRKYESVLIHSGAGGVGQAAIKVCQNYNCDIFVTVGTEDKKQFLMTEYNIPENRIFSSRDIQFKYKIKSLTNGKGVDLVLNSLSGEKLEASYECVADCGRYLFHRSIFEASYECVADCGRFVEIGKYDLQMNKQLGMFSFLRDISFIGVSVDRKLYLTQGFAQKFFDWMHENCNNGMIKPINRTVFKAEEAEKAFRYMTTGKHMGKIVIKLRDEESDRKAINKMNPAIEMMATTKTYFNPNKVYIITGGLGGFGLELVHWMMFLGARQFVLTSRFGVKTDYQKYVLSRIESLKQKFKMFSTKIIVSTHDSNTINGSKLLLNEAEMMGSIGGVFHLALVLNDSLLERQTIDKFCQTVDSKTKTFENLDQISRELNLNLDYFVVFSSVSCGKGNAGQSNYGFANSVCEHICEARRRDGLHGLAIQWGPIGDEGSREAKIVGQVWQALGIDPKTTPDHLTLGEIGMESMFAVELQQGLERDYGIKLTMNDIKSITVKHIKDFESGKVEEFKKFTEEIRVAREKLSKIKFIIPSDSYTTLNSRKTGNPVYFLPPLEGIFASMEVLAEQLDRPVIGLNWTKDMEKLGSIKEISNYYTDLLKVLHPNGNYDIVGHFYGALIVTKMLEKAPIRRAVIIDVMSDINLDEEMTNDENIIEMITTFICKDLPKAINEKLMREIKLKHDVNGKLSKLSAEVKEFVGKGFVGRDLDDILNNSFKRAKLFSAYRLNMKNKVKQMKLNVGKKYLEMSGKLLIIKPTIDDNNNDNKSALMSDRIRDSYFLPEK</sequence>
<dbReference type="EMBL" id="CAJPVJ010000211">
    <property type="protein sequence ID" value="CAG2161714.1"/>
    <property type="molecule type" value="Genomic_DNA"/>
</dbReference>
<evidence type="ECO:0000313" key="23">
    <source>
        <dbReference type="Proteomes" id="UP000728032"/>
    </source>
</evidence>
<reference evidence="22" key="1">
    <citation type="submission" date="2020-11" db="EMBL/GenBank/DDBJ databases">
        <authorList>
            <person name="Tran Van P."/>
        </authorList>
    </citation>
    <scope>NUCLEOTIDE SEQUENCE</scope>
</reference>
<keyword evidence="5" id="KW-0597">Phosphoprotein</keyword>
<comment type="catalytic activity">
    <reaction evidence="16">
        <text>acetyl-CoA + n malonyl-CoA + 2n NADPH + 2n H(+) = a long-chain fatty acid + (n+1) CoA + n CO2 + 2n NADP(+).</text>
        <dbReference type="EC" id="2.3.1.85"/>
    </reaction>
</comment>
<dbReference type="InterPro" id="IPR020843">
    <property type="entry name" value="ER"/>
</dbReference>
<dbReference type="SMART" id="SM00829">
    <property type="entry name" value="PKS_ER"/>
    <property type="match status" value="1"/>
</dbReference>
<dbReference type="Pfam" id="PF21089">
    <property type="entry name" value="PKS_DH_N"/>
    <property type="match status" value="1"/>
</dbReference>
<dbReference type="EC" id="2.3.1.85" evidence="1"/>
<dbReference type="InterPro" id="IPR057326">
    <property type="entry name" value="KR_dom"/>
</dbReference>
<protein>
    <recommendedName>
        <fullName evidence="2">Fatty acid synthase</fullName>
        <ecNumber evidence="1">2.3.1.85</ecNumber>
    </recommendedName>
</protein>
<evidence type="ECO:0000256" key="2">
    <source>
        <dbReference type="ARBA" id="ARBA00018769"/>
    </source>
</evidence>
<dbReference type="InterPro" id="IPR011032">
    <property type="entry name" value="GroES-like_sf"/>
</dbReference>
<dbReference type="PANTHER" id="PTHR43775">
    <property type="entry name" value="FATTY ACID SYNTHASE"/>
    <property type="match status" value="1"/>
</dbReference>
<dbReference type="Gene3D" id="3.40.47.10">
    <property type="match status" value="1"/>
</dbReference>
<evidence type="ECO:0000256" key="7">
    <source>
        <dbReference type="ARBA" id="ARBA00022801"/>
    </source>
</evidence>
<dbReference type="InterPro" id="IPR042104">
    <property type="entry name" value="PKS_dehydratase_sf"/>
</dbReference>
<evidence type="ECO:0000259" key="20">
    <source>
        <dbReference type="PROSITE" id="PS52004"/>
    </source>
</evidence>
<dbReference type="InterPro" id="IPR049552">
    <property type="entry name" value="PKS_DH_N"/>
</dbReference>
<proteinExistence type="predicted"/>
<dbReference type="Gene3D" id="3.40.50.150">
    <property type="entry name" value="Vaccinia Virus protein VP39"/>
    <property type="match status" value="1"/>
</dbReference>
<dbReference type="Pfam" id="PF21149">
    <property type="entry name" value="FAS_pseudo-KR"/>
    <property type="match status" value="1"/>
</dbReference>
<keyword evidence="12" id="KW-0443">Lipid metabolism</keyword>